<evidence type="ECO:0008006" key="4">
    <source>
        <dbReference type="Google" id="ProtNLM"/>
    </source>
</evidence>
<keyword evidence="3" id="KW-1185">Reference proteome</keyword>
<accession>A0ABY6DTP3</accession>
<dbReference type="Proteomes" id="UP001061298">
    <property type="component" value="Chromosome"/>
</dbReference>
<organism evidence="2 3">
    <name type="scientific">Streptomyces cynarae</name>
    <dbReference type="NCBI Taxonomy" id="2981134"/>
    <lineage>
        <taxon>Bacteria</taxon>
        <taxon>Bacillati</taxon>
        <taxon>Actinomycetota</taxon>
        <taxon>Actinomycetes</taxon>
        <taxon>Kitasatosporales</taxon>
        <taxon>Streptomycetaceae</taxon>
        <taxon>Streptomyces</taxon>
    </lineage>
</organism>
<dbReference type="EMBL" id="CP106793">
    <property type="protein sequence ID" value="UXY17746.1"/>
    <property type="molecule type" value="Genomic_DNA"/>
</dbReference>
<sequence length="332" mass="33640">MMLRRSTLARVAVTTAALTAAALLGSSPAGAQTPETSGHAKQMAARDARPAAAASTNLLSYGGGAVVTSPKVYVVYWGSQWGTGSTVTNDPSGEAALQLSFFQHAYGSGDTWSASQTQYCEGVAVGTTQCNGAGTPVGHPASNPVGGTWLDSSVSAPSKPSNAQIAAEAVKAAAHFGVSGDNVQIIVDAPHGVVPTGFKTQYCAWHDQTTTGSGAPLPYTNFPYITDAGSACGANFVSTGSTGVNGTTEGVTIVGGHEYAETLTDPTASTGWLDSTGYETGDKCAWISSGQGASTIVGMNGSNYAIQSLWSNNFNSDSGGCVVSYTSPTNQH</sequence>
<feature type="chain" id="PRO_5047469674" description="Serine protease" evidence="1">
    <location>
        <begin position="32"/>
        <end position="332"/>
    </location>
</feature>
<keyword evidence="1" id="KW-0732">Signal</keyword>
<name>A0ABY6DTP3_9ACTN</name>
<reference evidence="2" key="1">
    <citation type="submission" date="2022-10" db="EMBL/GenBank/DDBJ databases">
        <authorList>
            <person name="Mo P."/>
        </authorList>
    </citation>
    <scope>NUCLEOTIDE SEQUENCE</scope>
    <source>
        <strain evidence="2">HUAS 13-4</strain>
    </source>
</reference>
<protein>
    <recommendedName>
        <fullName evidence="4">Serine protease</fullName>
    </recommendedName>
</protein>
<evidence type="ECO:0000313" key="3">
    <source>
        <dbReference type="Proteomes" id="UP001061298"/>
    </source>
</evidence>
<feature type="signal peptide" evidence="1">
    <location>
        <begin position="1"/>
        <end position="31"/>
    </location>
</feature>
<evidence type="ECO:0000313" key="2">
    <source>
        <dbReference type="EMBL" id="UXY17746.1"/>
    </source>
</evidence>
<dbReference type="RefSeq" id="WP_263227800.1">
    <property type="nucleotide sequence ID" value="NZ_CP106793.1"/>
</dbReference>
<evidence type="ECO:0000256" key="1">
    <source>
        <dbReference type="SAM" id="SignalP"/>
    </source>
</evidence>
<gene>
    <name evidence="2" type="ORF">N8I84_02595</name>
</gene>
<proteinExistence type="predicted"/>